<dbReference type="Pfam" id="PF00132">
    <property type="entry name" value="Hexapep"/>
    <property type="match status" value="1"/>
</dbReference>
<dbReference type="PROSITE" id="PS00101">
    <property type="entry name" value="HEXAPEP_TRANSFERASES"/>
    <property type="match status" value="1"/>
</dbReference>
<dbReference type="InterPro" id="IPR051159">
    <property type="entry name" value="Hexapeptide_acetyltransf"/>
</dbReference>
<dbReference type="EMBL" id="CP013659">
    <property type="protein sequence ID" value="ALS76417.1"/>
    <property type="molecule type" value="Genomic_DNA"/>
</dbReference>
<dbReference type="CDD" id="cd04647">
    <property type="entry name" value="LbH_MAT_like"/>
    <property type="match status" value="1"/>
</dbReference>
<dbReference type="InterPro" id="IPR018357">
    <property type="entry name" value="Hexapep_transf_CS"/>
</dbReference>
<dbReference type="PANTHER" id="PTHR23416">
    <property type="entry name" value="SIALIC ACID SYNTHASE-RELATED"/>
    <property type="match status" value="1"/>
</dbReference>
<evidence type="ECO:0000313" key="4">
    <source>
        <dbReference type="Proteomes" id="UP000067683"/>
    </source>
</evidence>
<keyword evidence="2" id="KW-0677">Repeat</keyword>
<evidence type="ECO:0000313" key="3">
    <source>
        <dbReference type="EMBL" id="ALS76417.1"/>
    </source>
</evidence>
<evidence type="ECO:0000256" key="1">
    <source>
        <dbReference type="ARBA" id="ARBA00022679"/>
    </source>
</evidence>
<dbReference type="OrthoDB" id="9788080at2"/>
<dbReference type="RefSeq" id="WP_058383119.1">
    <property type="nucleotide sequence ID" value="NZ_CP013659.2"/>
</dbReference>
<reference evidence="3" key="1">
    <citation type="submission" date="2016-01" db="EMBL/GenBank/DDBJ databases">
        <title>Complete genome of Planococcus rifietoensis type strain M8.</title>
        <authorList>
            <person name="See-Too W.S."/>
        </authorList>
    </citation>
    <scope>NUCLEOTIDE SEQUENCE [LARGE SCALE GENOMIC DNA]</scope>
    <source>
        <strain evidence="3">M8</strain>
    </source>
</reference>
<dbReference type="KEGG" id="prt:AUC31_14950"/>
<gene>
    <name evidence="3" type="ORF">AUC31_14950</name>
</gene>
<organism evidence="3 4">
    <name type="scientific">Planococcus rifietoensis</name>
    <dbReference type="NCBI Taxonomy" id="200991"/>
    <lineage>
        <taxon>Bacteria</taxon>
        <taxon>Bacillati</taxon>
        <taxon>Bacillota</taxon>
        <taxon>Bacilli</taxon>
        <taxon>Bacillales</taxon>
        <taxon>Caryophanaceae</taxon>
        <taxon>Planococcus</taxon>
    </lineage>
</organism>
<proteinExistence type="predicted"/>
<keyword evidence="4" id="KW-1185">Reference proteome</keyword>
<dbReference type="Proteomes" id="UP000067683">
    <property type="component" value="Chromosome"/>
</dbReference>
<sequence length="176" mass="19385">MKSRKEKILILLYSFFGKHLPQSNHLKTAKNIRGFFARKIMKSTGKNINIERGAVFNSQVTLDDNSGIGVNCEIHGPVMIGKNVNMGPEVIIYTHNHASSRTDIPMQQQGSEKVKPVLISDDCWLGRRVIILPGVKIGRGSILGAGTVVAKDIPEYSIVVGNPAKVIKNRKDLEVL</sequence>
<dbReference type="PANTHER" id="PTHR23416:SF78">
    <property type="entry name" value="LIPOPOLYSACCHARIDE BIOSYNTHESIS O-ACETYL TRANSFERASE WBBJ-RELATED"/>
    <property type="match status" value="1"/>
</dbReference>
<dbReference type="STRING" id="200991.AUC31_14950"/>
<dbReference type="SUPFAM" id="SSF51161">
    <property type="entry name" value="Trimeric LpxA-like enzymes"/>
    <property type="match status" value="1"/>
</dbReference>
<dbReference type="Gene3D" id="2.160.10.10">
    <property type="entry name" value="Hexapeptide repeat proteins"/>
    <property type="match status" value="1"/>
</dbReference>
<protein>
    <recommendedName>
        <fullName evidence="5">Acetyltransferase</fullName>
    </recommendedName>
</protein>
<keyword evidence="1" id="KW-0808">Transferase</keyword>
<accession>A0A0U2ZK61</accession>
<dbReference type="InterPro" id="IPR001451">
    <property type="entry name" value="Hexapep"/>
</dbReference>
<dbReference type="AlphaFoldDB" id="A0A0U2ZK61"/>
<evidence type="ECO:0008006" key="5">
    <source>
        <dbReference type="Google" id="ProtNLM"/>
    </source>
</evidence>
<dbReference type="InterPro" id="IPR011004">
    <property type="entry name" value="Trimer_LpxA-like_sf"/>
</dbReference>
<dbReference type="GO" id="GO:0016740">
    <property type="term" value="F:transferase activity"/>
    <property type="evidence" value="ECO:0007669"/>
    <property type="project" value="UniProtKB-KW"/>
</dbReference>
<name>A0A0U2ZK61_9BACL</name>
<evidence type="ECO:0000256" key="2">
    <source>
        <dbReference type="ARBA" id="ARBA00022737"/>
    </source>
</evidence>